<evidence type="ECO:0000256" key="1">
    <source>
        <dbReference type="ARBA" id="ARBA00000085"/>
    </source>
</evidence>
<evidence type="ECO:0000256" key="6">
    <source>
        <dbReference type="ARBA" id="ARBA00022679"/>
    </source>
</evidence>
<dbReference type="PROSITE" id="PS50109">
    <property type="entry name" value="HIS_KIN"/>
    <property type="match status" value="1"/>
</dbReference>
<comment type="subcellular location">
    <subcellularLocation>
        <location evidence="3">Cell membrane</location>
    </subcellularLocation>
</comment>
<feature type="compositionally biased region" description="Low complexity" evidence="12">
    <location>
        <begin position="12"/>
        <end position="30"/>
    </location>
</feature>
<feature type="domain" description="Histidine kinase" evidence="14">
    <location>
        <begin position="291"/>
        <end position="504"/>
    </location>
</feature>
<dbReference type="Pfam" id="PF00512">
    <property type="entry name" value="HisKA"/>
    <property type="match status" value="1"/>
</dbReference>
<dbReference type="SUPFAM" id="SSF47384">
    <property type="entry name" value="Homodimeric domain of signal transducing histidine kinase"/>
    <property type="match status" value="1"/>
</dbReference>
<dbReference type="EC" id="2.7.13.3" evidence="4"/>
<comment type="caution">
    <text evidence="16">The sequence shown here is derived from an EMBL/GenBank/DDBJ whole genome shotgun (WGS) entry which is preliminary data.</text>
</comment>
<name>H5UW61_9MICO</name>
<evidence type="ECO:0000256" key="3">
    <source>
        <dbReference type="ARBA" id="ARBA00004236"/>
    </source>
</evidence>
<keyword evidence="17" id="KW-1185">Reference proteome</keyword>
<dbReference type="SMART" id="SM00387">
    <property type="entry name" value="HATPase_c"/>
    <property type="match status" value="1"/>
</dbReference>
<dbReference type="GO" id="GO:0005886">
    <property type="term" value="C:plasma membrane"/>
    <property type="evidence" value="ECO:0007669"/>
    <property type="project" value="UniProtKB-SubCell"/>
</dbReference>
<feature type="domain" description="HAMP" evidence="15">
    <location>
        <begin position="214"/>
        <end position="276"/>
    </location>
</feature>
<dbReference type="FunFam" id="1.10.287.130:FF:000001">
    <property type="entry name" value="Two-component sensor histidine kinase"/>
    <property type="match status" value="1"/>
</dbReference>
<dbReference type="InterPro" id="IPR003660">
    <property type="entry name" value="HAMP_dom"/>
</dbReference>
<keyword evidence="5" id="KW-0597">Phosphoprotein</keyword>
<dbReference type="RefSeq" id="WP_009760626.1">
    <property type="nucleotide sequence ID" value="NZ_BAFE01000094.1"/>
</dbReference>
<keyword evidence="8 16" id="KW-0418">Kinase</keyword>
<dbReference type="PANTHER" id="PTHR45436">
    <property type="entry name" value="SENSOR HISTIDINE KINASE YKOH"/>
    <property type="match status" value="1"/>
</dbReference>
<sequence>MSTTLTGVVVDSTPGPADGPSGSGPRRGPFRGWTLRRTLVVSILTLFALVTLATGFGMSTLLERSLVAELDGRVASTAARVLGPGGGPGGHRPEPASPGQGRPLSDMLVVVVDGSTVETNTVATRDGGSRSLAMPQVEALLQAGLTSRPSTVDLGDPLGPYRVVAVTTDRGERVVTGLPMQPLYDAVRQMRLITAGLGLLGFLLVGVGTACLVSRALRPLDRVAATATRVATLPLSSGEVELVERVPSRDTDRRTEVGQVGAALNDLLDHVDVALRHRQESETTLRRFVADASHELRTPLASIRGYTELSLRDDRLPGEVRGSLRRVESESARMAALVEDLLLLARLDAGRDLTHEPVDLTMLLVETVNDARVVGPDHVWRLDLPEEPVEVTGDRARLTQVLVNLLANARLHTPPGTTVTGGLRAESGGAVLTICDDGPGIDPEMLPTIFSRFARGDTARTREGGSTGLGLSIVEAVTTAHGGTVDVESRPGRTCFTLRLPRGS</sequence>
<keyword evidence="6" id="KW-0808">Transferase</keyword>
<organism evidence="16 17">
    <name type="scientific">Mobilicoccus pelagius NBRC 104925</name>
    <dbReference type="NCBI Taxonomy" id="1089455"/>
    <lineage>
        <taxon>Bacteria</taxon>
        <taxon>Bacillati</taxon>
        <taxon>Actinomycetota</taxon>
        <taxon>Actinomycetes</taxon>
        <taxon>Micrococcales</taxon>
        <taxon>Dermatophilaceae</taxon>
        <taxon>Mobilicoccus</taxon>
    </lineage>
</organism>
<feature type="transmembrane region" description="Helical" evidence="13">
    <location>
        <begin position="192"/>
        <end position="213"/>
    </location>
</feature>
<dbReference type="PANTHER" id="PTHR45436:SF5">
    <property type="entry name" value="SENSOR HISTIDINE KINASE TRCS"/>
    <property type="match status" value="1"/>
</dbReference>
<dbReference type="Proteomes" id="UP000004367">
    <property type="component" value="Unassembled WGS sequence"/>
</dbReference>
<feature type="region of interest" description="Disordered" evidence="12">
    <location>
        <begin position="79"/>
        <end position="103"/>
    </location>
</feature>
<reference evidence="16 17" key="1">
    <citation type="submission" date="2012-02" db="EMBL/GenBank/DDBJ databases">
        <title>Whole genome shotgun sequence of Mobilicoccus pelagius NBRC 104925.</title>
        <authorList>
            <person name="Yoshida Y."/>
            <person name="Hosoyama A."/>
            <person name="Tsuchikane K."/>
            <person name="Katsumata H."/>
            <person name="Yamazaki S."/>
            <person name="Fujita N."/>
        </authorList>
    </citation>
    <scope>NUCLEOTIDE SEQUENCE [LARGE SCALE GENOMIC DNA]</scope>
    <source>
        <strain evidence="16 17">NBRC 104925</strain>
    </source>
</reference>
<evidence type="ECO:0000313" key="16">
    <source>
        <dbReference type="EMBL" id="GAB49969.1"/>
    </source>
</evidence>
<evidence type="ECO:0000256" key="8">
    <source>
        <dbReference type="ARBA" id="ARBA00022777"/>
    </source>
</evidence>
<evidence type="ECO:0000256" key="12">
    <source>
        <dbReference type="SAM" id="MobiDB-lite"/>
    </source>
</evidence>
<gene>
    <name evidence="16" type="ORF">MOPEL_135_02070</name>
</gene>
<dbReference type="InterPro" id="IPR050428">
    <property type="entry name" value="TCS_sensor_his_kinase"/>
</dbReference>
<dbReference type="GO" id="GO:0005509">
    <property type="term" value="F:calcium ion binding"/>
    <property type="evidence" value="ECO:0007669"/>
    <property type="project" value="UniProtKB-ARBA"/>
</dbReference>
<dbReference type="InterPro" id="IPR003594">
    <property type="entry name" value="HATPase_dom"/>
</dbReference>
<dbReference type="PRINTS" id="PR00344">
    <property type="entry name" value="BCTRLSENSOR"/>
</dbReference>
<proteinExistence type="predicted"/>
<dbReference type="CDD" id="cd00075">
    <property type="entry name" value="HATPase"/>
    <property type="match status" value="1"/>
</dbReference>
<keyword evidence="9 13" id="KW-1133">Transmembrane helix</keyword>
<evidence type="ECO:0000259" key="14">
    <source>
        <dbReference type="PROSITE" id="PS50109"/>
    </source>
</evidence>
<accession>H5UW61</accession>
<evidence type="ECO:0000256" key="10">
    <source>
        <dbReference type="ARBA" id="ARBA00023012"/>
    </source>
</evidence>
<dbReference type="SMART" id="SM00304">
    <property type="entry name" value="HAMP"/>
    <property type="match status" value="1"/>
</dbReference>
<feature type="region of interest" description="Disordered" evidence="12">
    <location>
        <begin position="1"/>
        <end position="30"/>
    </location>
</feature>
<dbReference type="InterPro" id="IPR003661">
    <property type="entry name" value="HisK_dim/P_dom"/>
</dbReference>
<evidence type="ECO:0000256" key="11">
    <source>
        <dbReference type="ARBA" id="ARBA00023136"/>
    </source>
</evidence>
<comment type="catalytic activity">
    <reaction evidence="1">
        <text>ATP + protein L-histidine = ADP + protein N-phospho-L-histidine.</text>
        <dbReference type="EC" id="2.7.13.3"/>
    </reaction>
</comment>
<dbReference type="GO" id="GO:0000155">
    <property type="term" value="F:phosphorelay sensor kinase activity"/>
    <property type="evidence" value="ECO:0007669"/>
    <property type="project" value="InterPro"/>
</dbReference>
<evidence type="ECO:0000259" key="15">
    <source>
        <dbReference type="PROSITE" id="PS50885"/>
    </source>
</evidence>
<dbReference type="Gene3D" id="1.10.287.130">
    <property type="match status" value="1"/>
</dbReference>
<evidence type="ECO:0000256" key="2">
    <source>
        <dbReference type="ARBA" id="ARBA00001968"/>
    </source>
</evidence>
<evidence type="ECO:0000313" key="17">
    <source>
        <dbReference type="Proteomes" id="UP000004367"/>
    </source>
</evidence>
<dbReference type="EMBL" id="BAFE01000094">
    <property type="protein sequence ID" value="GAB49969.1"/>
    <property type="molecule type" value="Genomic_DNA"/>
</dbReference>
<evidence type="ECO:0000256" key="5">
    <source>
        <dbReference type="ARBA" id="ARBA00022553"/>
    </source>
</evidence>
<dbReference type="CDD" id="cd00082">
    <property type="entry name" value="HisKA"/>
    <property type="match status" value="1"/>
</dbReference>
<dbReference type="STRING" id="1089455.MOPEL_135_02070"/>
<dbReference type="FunFam" id="3.30.565.10:FF:000006">
    <property type="entry name" value="Sensor histidine kinase WalK"/>
    <property type="match status" value="1"/>
</dbReference>
<dbReference type="PROSITE" id="PS50885">
    <property type="entry name" value="HAMP"/>
    <property type="match status" value="1"/>
</dbReference>
<dbReference type="SMART" id="SM00388">
    <property type="entry name" value="HisKA"/>
    <property type="match status" value="1"/>
</dbReference>
<comment type="cofactor">
    <cofactor evidence="2">
        <name>a divalent metal cation</name>
        <dbReference type="ChEBI" id="CHEBI:60240"/>
    </cofactor>
</comment>
<dbReference type="AlphaFoldDB" id="H5UW61"/>
<evidence type="ECO:0000256" key="9">
    <source>
        <dbReference type="ARBA" id="ARBA00022989"/>
    </source>
</evidence>
<dbReference type="Pfam" id="PF02518">
    <property type="entry name" value="HATPase_c"/>
    <property type="match status" value="1"/>
</dbReference>
<protein>
    <recommendedName>
        <fullName evidence="4">histidine kinase</fullName>
        <ecNumber evidence="4">2.7.13.3</ecNumber>
    </recommendedName>
</protein>
<dbReference type="InterPro" id="IPR036890">
    <property type="entry name" value="HATPase_C_sf"/>
</dbReference>
<evidence type="ECO:0000256" key="13">
    <source>
        <dbReference type="SAM" id="Phobius"/>
    </source>
</evidence>
<keyword evidence="7 13" id="KW-0812">Transmembrane</keyword>
<dbReference type="Gene3D" id="3.30.565.10">
    <property type="entry name" value="Histidine kinase-like ATPase, C-terminal domain"/>
    <property type="match status" value="1"/>
</dbReference>
<dbReference type="SUPFAM" id="SSF55874">
    <property type="entry name" value="ATPase domain of HSP90 chaperone/DNA topoisomerase II/histidine kinase"/>
    <property type="match status" value="1"/>
</dbReference>
<keyword evidence="10" id="KW-0902">Two-component regulatory system</keyword>
<dbReference type="Gene3D" id="6.10.340.10">
    <property type="match status" value="1"/>
</dbReference>
<dbReference type="InterPro" id="IPR004358">
    <property type="entry name" value="Sig_transdc_His_kin-like_C"/>
</dbReference>
<feature type="transmembrane region" description="Helical" evidence="13">
    <location>
        <begin position="39"/>
        <end position="62"/>
    </location>
</feature>
<keyword evidence="11 13" id="KW-0472">Membrane</keyword>
<evidence type="ECO:0000256" key="4">
    <source>
        <dbReference type="ARBA" id="ARBA00012438"/>
    </source>
</evidence>
<dbReference type="eggNOG" id="COG5002">
    <property type="taxonomic scope" value="Bacteria"/>
</dbReference>
<evidence type="ECO:0000256" key="7">
    <source>
        <dbReference type="ARBA" id="ARBA00022692"/>
    </source>
</evidence>
<dbReference type="InterPro" id="IPR036097">
    <property type="entry name" value="HisK_dim/P_sf"/>
</dbReference>
<dbReference type="InterPro" id="IPR005467">
    <property type="entry name" value="His_kinase_dom"/>
</dbReference>